<sequence>MDCKQPLYAIREVSEITGVKPVTLRAWQRRYNLIQPQRTEKGHRLFSADDVEKIQQIQSWLSKGVSIGKVSSLLDQTGTLERLPQEELQHLEEYEAILDALTELKQSKLAHLVNSVMKEYPLDIVSNQLLFPVIDAIDKMKGPSRSLRRALFQSVLMTKISLLIDSESRVSKKGRCLFISLDPVGSLYAWLKAAEIVEQGEQITILDGVEELSGLISYDMLNDFSSVFIFSNRALNENQLQGIQLLQQSDYTGAIGWSDVIAKLHELEPEV</sequence>
<keyword evidence="3" id="KW-0804">Transcription</keyword>
<keyword evidence="1" id="KW-0805">Transcription regulation</keyword>
<evidence type="ECO:0000256" key="2">
    <source>
        <dbReference type="ARBA" id="ARBA00023125"/>
    </source>
</evidence>
<dbReference type="InterPro" id="IPR000551">
    <property type="entry name" value="MerR-type_HTH_dom"/>
</dbReference>
<dbReference type="RefSeq" id="WP_124935570.1">
    <property type="nucleotide sequence ID" value="NZ_RJVQ01000001.1"/>
</dbReference>
<dbReference type="EMBL" id="RJVQ01000001">
    <property type="protein sequence ID" value="RQW64920.1"/>
    <property type="molecule type" value="Genomic_DNA"/>
</dbReference>
<dbReference type="AlphaFoldDB" id="A0A3N9TKW3"/>
<dbReference type="OrthoDB" id="9800334at2"/>
<comment type="caution">
    <text evidence="5">The sequence shown here is derived from an EMBL/GenBank/DDBJ whole genome shotgun (WGS) entry which is preliminary data.</text>
</comment>
<dbReference type="PANTHER" id="PTHR30204">
    <property type="entry name" value="REDOX-CYCLING DRUG-SENSING TRANSCRIPTIONAL ACTIVATOR SOXR"/>
    <property type="match status" value="1"/>
</dbReference>
<feature type="domain" description="HTH merR-type" evidence="4">
    <location>
        <begin position="7"/>
        <end position="76"/>
    </location>
</feature>
<dbReference type="SMART" id="SM00422">
    <property type="entry name" value="HTH_MERR"/>
    <property type="match status" value="1"/>
</dbReference>
<evidence type="ECO:0000256" key="1">
    <source>
        <dbReference type="ARBA" id="ARBA00023015"/>
    </source>
</evidence>
<protein>
    <submittedName>
        <fullName evidence="5">MerR family transcriptional regulator</fullName>
    </submittedName>
</protein>
<dbReference type="PROSITE" id="PS50937">
    <property type="entry name" value="HTH_MERR_2"/>
    <property type="match status" value="1"/>
</dbReference>
<name>A0A3N9TKW3_9VIBR</name>
<dbReference type="CDD" id="cd01104">
    <property type="entry name" value="HTH_MlrA-CarA"/>
    <property type="match status" value="1"/>
</dbReference>
<evidence type="ECO:0000313" key="6">
    <source>
        <dbReference type="Proteomes" id="UP000281112"/>
    </source>
</evidence>
<gene>
    <name evidence="5" type="ORF">EES38_02465</name>
</gene>
<dbReference type="GO" id="GO:0003677">
    <property type="term" value="F:DNA binding"/>
    <property type="evidence" value="ECO:0007669"/>
    <property type="project" value="UniProtKB-KW"/>
</dbReference>
<dbReference type="SUPFAM" id="SSF46955">
    <property type="entry name" value="Putative DNA-binding domain"/>
    <property type="match status" value="1"/>
</dbReference>
<evidence type="ECO:0000256" key="3">
    <source>
        <dbReference type="ARBA" id="ARBA00023163"/>
    </source>
</evidence>
<dbReference type="InterPro" id="IPR047057">
    <property type="entry name" value="MerR_fam"/>
</dbReference>
<accession>A0A3N9TKW3</accession>
<reference evidence="5 6" key="1">
    <citation type="submission" date="2018-11" db="EMBL/GenBank/DDBJ databases">
        <title>Vibrio LJC006 sp. nov., isolated from seawater during the bloom of the enteromorpha.</title>
        <authorList>
            <person name="Liang J."/>
        </authorList>
    </citation>
    <scope>NUCLEOTIDE SEQUENCE [LARGE SCALE GENOMIC DNA]</scope>
    <source>
        <strain evidence="5 6">LJC006</strain>
    </source>
</reference>
<keyword evidence="2" id="KW-0238">DNA-binding</keyword>
<dbReference type="Pfam" id="PF13411">
    <property type="entry name" value="MerR_1"/>
    <property type="match status" value="1"/>
</dbReference>
<dbReference type="PANTHER" id="PTHR30204:SF67">
    <property type="entry name" value="HTH-TYPE TRANSCRIPTIONAL REGULATOR MLRA-RELATED"/>
    <property type="match status" value="1"/>
</dbReference>
<evidence type="ECO:0000259" key="4">
    <source>
        <dbReference type="PROSITE" id="PS50937"/>
    </source>
</evidence>
<dbReference type="Gene3D" id="1.10.1660.10">
    <property type="match status" value="1"/>
</dbReference>
<keyword evidence="6" id="KW-1185">Reference proteome</keyword>
<dbReference type="Proteomes" id="UP000281112">
    <property type="component" value="Unassembled WGS sequence"/>
</dbReference>
<proteinExistence type="predicted"/>
<dbReference type="InterPro" id="IPR009061">
    <property type="entry name" value="DNA-bd_dom_put_sf"/>
</dbReference>
<dbReference type="GO" id="GO:0003700">
    <property type="term" value="F:DNA-binding transcription factor activity"/>
    <property type="evidence" value="ECO:0007669"/>
    <property type="project" value="InterPro"/>
</dbReference>
<organism evidence="5 6">
    <name type="scientific">Vibrio viridaestus</name>
    <dbReference type="NCBI Taxonomy" id="2487322"/>
    <lineage>
        <taxon>Bacteria</taxon>
        <taxon>Pseudomonadati</taxon>
        <taxon>Pseudomonadota</taxon>
        <taxon>Gammaproteobacteria</taxon>
        <taxon>Vibrionales</taxon>
        <taxon>Vibrionaceae</taxon>
        <taxon>Vibrio</taxon>
    </lineage>
</organism>
<evidence type="ECO:0000313" key="5">
    <source>
        <dbReference type="EMBL" id="RQW64920.1"/>
    </source>
</evidence>